<dbReference type="RefSeq" id="WP_109727727.1">
    <property type="nucleotide sequence ID" value="NZ_QGDI01000014.1"/>
</dbReference>
<organism evidence="2 3">
    <name type="scientific">Ruminococcus flavefaciens</name>
    <dbReference type="NCBI Taxonomy" id="1265"/>
    <lineage>
        <taxon>Bacteria</taxon>
        <taxon>Bacillati</taxon>
        <taxon>Bacillota</taxon>
        <taxon>Clostridia</taxon>
        <taxon>Eubacteriales</taxon>
        <taxon>Oscillospiraceae</taxon>
        <taxon>Ruminococcus</taxon>
    </lineage>
</organism>
<evidence type="ECO:0000313" key="3">
    <source>
        <dbReference type="Proteomes" id="UP000245720"/>
    </source>
</evidence>
<gene>
    <name evidence="2" type="ORF">IE37_03041</name>
</gene>
<proteinExistence type="predicted"/>
<dbReference type="Proteomes" id="UP000245720">
    <property type="component" value="Unassembled WGS sequence"/>
</dbReference>
<evidence type="ECO:0000313" key="2">
    <source>
        <dbReference type="EMBL" id="PWJ10403.1"/>
    </source>
</evidence>
<feature type="domain" description="Knr4/Smi1-like" evidence="1">
    <location>
        <begin position="31"/>
        <end position="124"/>
    </location>
</feature>
<dbReference type="SUPFAM" id="SSF160631">
    <property type="entry name" value="SMI1/KNR4-like"/>
    <property type="match status" value="1"/>
</dbReference>
<dbReference type="AlphaFoldDB" id="A0A315YH25"/>
<dbReference type="Gene3D" id="3.40.1580.10">
    <property type="entry name" value="SMI1/KNR4-like"/>
    <property type="match status" value="1"/>
</dbReference>
<protein>
    <recommendedName>
        <fullName evidence="1">Knr4/Smi1-like domain-containing protein</fullName>
    </recommendedName>
</protein>
<evidence type="ECO:0000259" key="1">
    <source>
        <dbReference type="SMART" id="SM00860"/>
    </source>
</evidence>
<dbReference type="EMBL" id="QGDI01000014">
    <property type="protein sequence ID" value="PWJ10403.1"/>
    <property type="molecule type" value="Genomic_DNA"/>
</dbReference>
<accession>A0A315YH25</accession>
<sequence length="152" mass="17714">MEIIIQRVFDDFEDIKKISSILNCSYKFDPPASFEEISDWEKDNNISIPDMYKSWLMLTKYARIMGGEFELFFPEISKHYENAVLIGSIGGSGKDLLFSSKTGEIYSVDDEVEKYEDFVDFLAHVYIRLEAEAEDEYGDSWTDIYDEKFGDE</sequence>
<reference evidence="2 3" key="1">
    <citation type="submission" date="2018-05" db="EMBL/GenBank/DDBJ databases">
        <title>The Hungate 1000. A catalogue of reference genomes from the rumen microbiome.</title>
        <authorList>
            <person name="Kelly W."/>
        </authorList>
    </citation>
    <scope>NUCLEOTIDE SEQUENCE [LARGE SCALE GENOMIC DNA]</scope>
    <source>
        <strain evidence="2 3">SAb67</strain>
    </source>
</reference>
<dbReference type="SMART" id="SM00860">
    <property type="entry name" value="SMI1_KNR4"/>
    <property type="match status" value="1"/>
</dbReference>
<name>A0A315YH25_RUMFL</name>
<comment type="caution">
    <text evidence="2">The sequence shown here is derived from an EMBL/GenBank/DDBJ whole genome shotgun (WGS) entry which is preliminary data.</text>
</comment>
<dbReference type="InterPro" id="IPR037883">
    <property type="entry name" value="Knr4/Smi1-like_sf"/>
</dbReference>
<dbReference type="OrthoDB" id="1827566at2"/>
<dbReference type="InterPro" id="IPR018958">
    <property type="entry name" value="Knr4/Smi1-like_dom"/>
</dbReference>